<keyword evidence="2" id="KW-1185">Reference proteome</keyword>
<reference evidence="1 2" key="2">
    <citation type="submission" date="2015-01" db="EMBL/GenBank/DDBJ databases">
        <authorList>
            <consortium name="NBRP consortium"/>
            <person name="Sawabe T."/>
            <person name="Meirelles P."/>
            <person name="Feng G."/>
            <person name="Sayaka M."/>
            <person name="Hattori M."/>
            <person name="Ohkuma M."/>
        </authorList>
    </citation>
    <scope>NUCLEOTIDE SEQUENCE [LARGE SCALE GENOMIC DNA]</scope>
    <source>
        <strain evidence="2">JCM 19231</strain>
    </source>
</reference>
<dbReference type="AlphaFoldDB" id="A0A0B8NVE8"/>
<name>A0A0B8NVE8_9VIBR</name>
<protein>
    <recommendedName>
        <fullName evidence="3">CopG family transcriptional regulator</fullName>
    </recommendedName>
</protein>
<dbReference type="Proteomes" id="UP000031671">
    <property type="component" value="Unassembled WGS sequence"/>
</dbReference>
<reference evidence="1 2" key="1">
    <citation type="submission" date="2015-01" db="EMBL/GenBank/DDBJ databases">
        <title>Vibrio sp. C1 JCM 19231 whole genome shotgun sequence.</title>
        <authorList>
            <person name="Sawabe T."/>
            <person name="Meirelles P."/>
            <person name="Feng G."/>
            <person name="Sayaka M."/>
            <person name="Hattori M."/>
            <person name="Ohkuma M."/>
        </authorList>
    </citation>
    <scope>NUCLEOTIDE SEQUENCE [LARGE SCALE GENOMIC DNA]</scope>
    <source>
        <strain evidence="2">JCM 19231</strain>
    </source>
</reference>
<comment type="caution">
    <text evidence="1">The sequence shown here is derived from an EMBL/GenBank/DDBJ whole genome shotgun (WGS) entry which is preliminary data.</text>
</comment>
<evidence type="ECO:0008006" key="3">
    <source>
        <dbReference type="Google" id="ProtNLM"/>
    </source>
</evidence>
<dbReference type="RefSeq" id="WP_261833131.1">
    <property type="nucleotide sequence ID" value="NZ_AP024881.1"/>
</dbReference>
<dbReference type="EMBL" id="BBRZ01000089">
    <property type="protein sequence ID" value="GAM58480.1"/>
    <property type="molecule type" value="Genomic_DNA"/>
</dbReference>
<evidence type="ECO:0000313" key="2">
    <source>
        <dbReference type="Proteomes" id="UP000031671"/>
    </source>
</evidence>
<gene>
    <name evidence="1" type="ORF">JCM19231_3086</name>
</gene>
<evidence type="ECO:0000313" key="1">
    <source>
        <dbReference type="EMBL" id="GAM58480.1"/>
    </source>
</evidence>
<accession>A0A0B8NVE8</accession>
<sequence length="59" mass="6682">MRNRDTEARLFVRGAELEALKKLSQQHQVNLTEMVRILITNAITNAERAGVNDESTTNI</sequence>
<organism evidence="1 2">
    <name type="scientific">Vibrio ishigakensis</name>
    <dbReference type="NCBI Taxonomy" id="1481914"/>
    <lineage>
        <taxon>Bacteria</taxon>
        <taxon>Pseudomonadati</taxon>
        <taxon>Pseudomonadota</taxon>
        <taxon>Gammaproteobacteria</taxon>
        <taxon>Vibrionales</taxon>
        <taxon>Vibrionaceae</taxon>
        <taxon>Vibrio</taxon>
    </lineage>
</organism>
<proteinExistence type="predicted"/>